<evidence type="ECO:0000313" key="1">
    <source>
        <dbReference type="EMBL" id="GGZ91194.1"/>
    </source>
</evidence>
<reference evidence="1" key="2">
    <citation type="submission" date="2020-09" db="EMBL/GenBank/DDBJ databases">
        <authorList>
            <person name="Sun Q."/>
            <person name="Ohkuma M."/>
        </authorList>
    </citation>
    <scope>NUCLEOTIDE SEQUENCE</scope>
    <source>
        <strain evidence="1">JCM 5016</strain>
    </source>
</reference>
<keyword evidence="2" id="KW-1185">Reference proteome</keyword>
<comment type="caution">
    <text evidence="1">The sequence shown here is derived from an EMBL/GenBank/DDBJ whole genome shotgun (WGS) entry which is preliminary data.</text>
</comment>
<dbReference type="AlphaFoldDB" id="A0A918RDD3"/>
<organism evidence="1 2">
    <name type="scientific">Streptomyces echinoruber</name>
    <dbReference type="NCBI Taxonomy" id="68898"/>
    <lineage>
        <taxon>Bacteria</taxon>
        <taxon>Bacillati</taxon>
        <taxon>Actinomycetota</taxon>
        <taxon>Actinomycetes</taxon>
        <taxon>Kitasatosporales</taxon>
        <taxon>Streptomycetaceae</taxon>
        <taxon>Streptomyces</taxon>
    </lineage>
</organism>
<reference evidence="1" key="1">
    <citation type="journal article" date="2014" name="Int. J. Syst. Evol. Microbiol.">
        <title>Complete genome sequence of Corynebacterium casei LMG S-19264T (=DSM 44701T), isolated from a smear-ripened cheese.</title>
        <authorList>
            <consortium name="US DOE Joint Genome Institute (JGI-PGF)"/>
            <person name="Walter F."/>
            <person name="Albersmeier A."/>
            <person name="Kalinowski J."/>
            <person name="Ruckert C."/>
        </authorList>
    </citation>
    <scope>NUCLEOTIDE SEQUENCE</scope>
    <source>
        <strain evidence="1">JCM 5016</strain>
    </source>
</reference>
<dbReference type="EMBL" id="BMWH01000011">
    <property type="protein sequence ID" value="GGZ91194.1"/>
    <property type="molecule type" value="Genomic_DNA"/>
</dbReference>
<gene>
    <name evidence="1" type="ORF">GCM10010389_32130</name>
</gene>
<dbReference type="Proteomes" id="UP000623010">
    <property type="component" value="Unassembled WGS sequence"/>
</dbReference>
<sequence>MGQVVSSGQGEGGGGAAPLAFDLRHTRGNLYSSIGVGQAMYGRLAELLGRVLMLRASRREDRKRVPQYSSS</sequence>
<protein>
    <submittedName>
        <fullName evidence="1">Uncharacterized protein</fullName>
    </submittedName>
</protein>
<evidence type="ECO:0000313" key="2">
    <source>
        <dbReference type="Proteomes" id="UP000623010"/>
    </source>
</evidence>
<name>A0A918RDD3_9ACTN</name>
<proteinExistence type="predicted"/>
<accession>A0A918RDD3</accession>